<dbReference type="Proteomes" id="UP000092661">
    <property type="component" value="Chromosome"/>
</dbReference>
<name>A0A1C7DJS4_9BACL</name>
<dbReference type="InterPro" id="IPR003807">
    <property type="entry name" value="DUF202"/>
</dbReference>
<feature type="transmembrane region" description="Helical" evidence="6">
    <location>
        <begin position="101"/>
        <end position="123"/>
    </location>
</feature>
<comment type="subcellular location">
    <subcellularLocation>
        <location evidence="1">Cell membrane</location>
        <topology evidence="1">Multi-pass membrane protein</topology>
    </subcellularLocation>
</comment>
<evidence type="ECO:0000256" key="3">
    <source>
        <dbReference type="ARBA" id="ARBA00022692"/>
    </source>
</evidence>
<keyword evidence="5 6" id="KW-0472">Membrane</keyword>
<keyword evidence="4 6" id="KW-1133">Transmembrane helix</keyword>
<gene>
    <name evidence="9" type="ORF">A1A1_08239</name>
    <name evidence="8" type="ORF">BBH88_17075</name>
</gene>
<dbReference type="EMBL" id="AJYB01000024">
    <property type="protein sequence ID" value="EIM06942.1"/>
    <property type="molecule type" value="Genomic_DNA"/>
</dbReference>
<dbReference type="OrthoDB" id="582337at2"/>
<dbReference type="PANTHER" id="PTHR34187:SF2">
    <property type="entry name" value="DUF202 DOMAIN-CONTAINING PROTEIN"/>
    <property type="match status" value="1"/>
</dbReference>
<evidence type="ECO:0000256" key="6">
    <source>
        <dbReference type="SAM" id="Phobius"/>
    </source>
</evidence>
<sequence length="125" mass="14411">MSRQSYRKEKNQLIYTQQHLANERTYLAWIRTVISIVGVGFLATSLHFTMGVTRNTFVDLFTVALGIFACIFGLTVIFSATQNYKKKRQQIINDTFTPSNMHITLISSMLAVIIIMVIIYFFMIM</sequence>
<dbReference type="AlphaFoldDB" id="A0A1C7DJS4"/>
<accession>A0A1C7DJS4</accession>
<keyword evidence="2" id="KW-1003">Cell membrane</keyword>
<evidence type="ECO:0000313" key="8">
    <source>
        <dbReference type="EMBL" id="ANU11839.1"/>
    </source>
</evidence>
<feature type="domain" description="DUF202" evidence="7">
    <location>
        <begin position="18"/>
        <end position="88"/>
    </location>
</feature>
<evidence type="ECO:0000313" key="9">
    <source>
        <dbReference type="EMBL" id="EIM06942.1"/>
    </source>
</evidence>
<dbReference type="KEGG" id="pana:BBH88_17075"/>
<reference evidence="11" key="2">
    <citation type="submission" date="2016-07" db="EMBL/GenBank/DDBJ databases">
        <authorList>
            <person name="See-Too W.S."/>
        </authorList>
    </citation>
    <scope>NUCLEOTIDE SEQUENCE [LARGE SCALE GENOMIC DNA]</scope>
    <source>
        <strain evidence="11">DSM 14505</strain>
    </source>
</reference>
<keyword evidence="11" id="KW-1185">Reference proteome</keyword>
<dbReference type="PANTHER" id="PTHR34187">
    <property type="entry name" value="FGR18P"/>
    <property type="match status" value="1"/>
</dbReference>
<keyword evidence="3 6" id="KW-0812">Transmembrane</keyword>
<dbReference type="Pfam" id="PF02656">
    <property type="entry name" value="DUF202"/>
    <property type="match status" value="1"/>
</dbReference>
<protein>
    <recommendedName>
        <fullName evidence="7">DUF202 domain-containing protein</fullName>
    </recommendedName>
</protein>
<organism evidence="9 10">
    <name type="scientific">Planococcus antarcticus DSM 14505</name>
    <dbReference type="NCBI Taxonomy" id="1185653"/>
    <lineage>
        <taxon>Bacteria</taxon>
        <taxon>Bacillati</taxon>
        <taxon>Bacillota</taxon>
        <taxon>Bacilli</taxon>
        <taxon>Bacillales</taxon>
        <taxon>Caryophanaceae</taxon>
        <taxon>Planococcus</taxon>
    </lineage>
</organism>
<proteinExistence type="predicted"/>
<evidence type="ECO:0000256" key="4">
    <source>
        <dbReference type="ARBA" id="ARBA00022989"/>
    </source>
</evidence>
<dbReference type="eggNOG" id="COG2149">
    <property type="taxonomic scope" value="Bacteria"/>
</dbReference>
<dbReference type="Proteomes" id="UP000004725">
    <property type="component" value="Unassembled WGS sequence"/>
</dbReference>
<feature type="transmembrane region" description="Helical" evidence="6">
    <location>
        <begin position="26"/>
        <end position="48"/>
    </location>
</feature>
<feature type="transmembrane region" description="Helical" evidence="6">
    <location>
        <begin position="60"/>
        <end position="80"/>
    </location>
</feature>
<evidence type="ECO:0000259" key="7">
    <source>
        <dbReference type="Pfam" id="PF02656"/>
    </source>
</evidence>
<evidence type="ECO:0000256" key="2">
    <source>
        <dbReference type="ARBA" id="ARBA00022475"/>
    </source>
</evidence>
<evidence type="ECO:0000256" key="1">
    <source>
        <dbReference type="ARBA" id="ARBA00004651"/>
    </source>
</evidence>
<reference evidence="9 10" key="1">
    <citation type="journal article" date="2012" name="J. Bacteriol.">
        <title>Genome Sequence of the Antarctic Psychrophile Bacterium Planococcus antarcticus DSM 14505.</title>
        <authorList>
            <person name="Margolles A."/>
            <person name="Gueimonde M."/>
            <person name="Sanchez B."/>
        </authorList>
    </citation>
    <scope>NUCLEOTIDE SEQUENCE [LARGE SCALE GENOMIC DNA]</scope>
    <source>
        <strain evidence="9 10">DSM 14505</strain>
    </source>
</reference>
<evidence type="ECO:0000313" key="10">
    <source>
        <dbReference type="Proteomes" id="UP000004725"/>
    </source>
</evidence>
<reference evidence="8" key="3">
    <citation type="submission" date="2016-10" db="EMBL/GenBank/DDBJ databases">
        <authorList>
            <person name="See-Too W.S."/>
        </authorList>
    </citation>
    <scope>NUCLEOTIDE SEQUENCE</scope>
    <source>
        <strain evidence="8">DSM 14505</strain>
    </source>
</reference>
<dbReference type="GO" id="GO:0005886">
    <property type="term" value="C:plasma membrane"/>
    <property type="evidence" value="ECO:0007669"/>
    <property type="project" value="UniProtKB-SubCell"/>
</dbReference>
<evidence type="ECO:0000256" key="5">
    <source>
        <dbReference type="ARBA" id="ARBA00023136"/>
    </source>
</evidence>
<evidence type="ECO:0000313" key="11">
    <source>
        <dbReference type="Proteomes" id="UP000092661"/>
    </source>
</evidence>
<dbReference type="RefSeq" id="WP_006829641.1">
    <property type="nucleotide sequence ID" value="NZ_AJYB01000024.1"/>
</dbReference>
<dbReference type="EMBL" id="CP016534">
    <property type="protein sequence ID" value="ANU11839.1"/>
    <property type="molecule type" value="Genomic_DNA"/>
</dbReference>
<dbReference type="InterPro" id="IPR052053">
    <property type="entry name" value="IM_YidH-like"/>
</dbReference>